<dbReference type="EMBL" id="RAXT01000051">
    <property type="protein sequence ID" value="RKG35957.1"/>
    <property type="molecule type" value="Genomic_DNA"/>
</dbReference>
<name>A0A3A8EM23_9GAMM</name>
<evidence type="ECO:0000313" key="2">
    <source>
        <dbReference type="EMBL" id="RKG35957.1"/>
    </source>
</evidence>
<dbReference type="PANTHER" id="PTHR30050:SF4">
    <property type="entry name" value="ATP-BINDING PROTEIN RV3427C IN INSERTION SEQUENCE-RELATED"/>
    <property type="match status" value="1"/>
</dbReference>
<sequence length="251" mass="28414">MLNHELKALLTKLKLHGVVTSLSANIDAVYSNKINFEEALIDACNTELLIRNSRSVDRLIRGANLRYAHARIDDVNFEANRIGLTQQSINRFSECTWIHNHKNMNLLGSTGIGKTWLACAFATKACSKGYKTKFFKYFEFIALFEKAVDNTIDKQLIKKLMTFDLLIIDDFGLTSIPSAVEGILLDFIDNFSMQGSLLITSQFSYDIWYEKFNDPTIADAILDRIIHNSYTFEISGDSMRKIGSSDEIATL</sequence>
<dbReference type="GO" id="GO:0005524">
    <property type="term" value="F:ATP binding"/>
    <property type="evidence" value="ECO:0007669"/>
    <property type="project" value="InterPro"/>
</dbReference>
<dbReference type="InterPro" id="IPR027417">
    <property type="entry name" value="P-loop_NTPase"/>
</dbReference>
<dbReference type="InterPro" id="IPR002611">
    <property type="entry name" value="IstB_ATP-bd"/>
</dbReference>
<proteinExistence type="predicted"/>
<evidence type="ECO:0000259" key="1">
    <source>
        <dbReference type="Pfam" id="PF01695"/>
    </source>
</evidence>
<organism evidence="2 3">
    <name type="scientific">Acinetobacter rongchengensis</name>
    <dbReference type="NCBI Taxonomy" id="2419601"/>
    <lineage>
        <taxon>Bacteria</taxon>
        <taxon>Pseudomonadati</taxon>
        <taxon>Pseudomonadota</taxon>
        <taxon>Gammaproteobacteria</taxon>
        <taxon>Moraxellales</taxon>
        <taxon>Moraxellaceae</taxon>
        <taxon>Acinetobacter</taxon>
    </lineage>
</organism>
<dbReference type="Gene3D" id="3.40.50.300">
    <property type="entry name" value="P-loop containing nucleotide triphosphate hydrolases"/>
    <property type="match status" value="1"/>
</dbReference>
<dbReference type="Proteomes" id="UP000280405">
    <property type="component" value="Unassembled WGS sequence"/>
</dbReference>
<evidence type="ECO:0000313" key="3">
    <source>
        <dbReference type="Proteomes" id="UP000280405"/>
    </source>
</evidence>
<dbReference type="CDD" id="cd00009">
    <property type="entry name" value="AAA"/>
    <property type="match status" value="1"/>
</dbReference>
<reference evidence="2 3" key="1">
    <citation type="submission" date="2018-09" db="EMBL/GenBank/DDBJ databases">
        <title>The draft genome of Acinetobacter spp. strains.</title>
        <authorList>
            <person name="Qin J."/>
            <person name="Feng Y."/>
            <person name="Zong Z."/>
        </authorList>
    </citation>
    <scope>NUCLEOTIDE SEQUENCE [LARGE SCALE GENOMIC DNA]</scope>
    <source>
        <strain evidence="2 3">WCHAc060115</strain>
    </source>
</reference>
<dbReference type="AlphaFoldDB" id="A0A3A8EM23"/>
<dbReference type="OrthoDB" id="8150723at2"/>
<protein>
    <recommendedName>
        <fullName evidence="1">IstB-like ATP-binding domain-containing protein</fullName>
    </recommendedName>
</protein>
<gene>
    <name evidence="2" type="ORF">D7V20_15755</name>
</gene>
<dbReference type="Pfam" id="PF01695">
    <property type="entry name" value="IstB_IS21"/>
    <property type="match status" value="1"/>
</dbReference>
<dbReference type="PIRSF" id="PIRSF003073">
    <property type="entry name" value="DNAC_TnpB_IstB"/>
    <property type="match status" value="1"/>
</dbReference>
<keyword evidence="3" id="KW-1185">Reference proteome</keyword>
<dbReference type="InterPro" id="IPR028350">
    <property type="entry name" value="DNAC/IstB-like"/>
</dbReference>
<dbReference type="SUPFAM" id="SSF52540">
    <property type="entry name" value="P-loop containing nucleoside triphosphate hydrolases"/>
    <property type="match status" value="1"/>
</dbReference>
<comment type="caution">
    <text evidence="2">The sequence shown here is derived from an EMBL/GenBank/DDBJ whole genome shotgun (WGS) entry which is preliminary data.</text>
</comment>
<dbReference type="PANTHER" id="PTHR30050">
    <property type="entry name" value="CHROMOSOMAL REPLICATION INITIATOR PROTEIN DNAA"/>
    <property type="match status" value="1"/>
</dbReference>
<feature type="domain" description="IstB-like ATP-binding" evidence="1">
    <location>
        <begin position="9"/>
        <end position="242"/>
    </location>
</feature>
<dbReference type="RefSeq" id="WP_120385049.1">
    <property type="nucleotide sequence ID" value="NZ_RAXT01000051.1"/>
</dbReference>
<accession>A0A3A8EM23</accession>
<dbReference type="GO" id="GO:0006260">
    <property type="term" value="P:DNA replication"/>
    <property type="evidence" value="ECO:0007669"/>
    <property type="project" value="TreeGrafter"/>
</dbReference>